<keyword evidence="9" id="KW-1185">Reference proteome</keyword>
<comment type="subcellular location">
    <subcellularLocation>
        <location evidence="1">Cell membrane</location>
        <topology evidence="1">Multi-pass membrane protein</topology>
    </subcellularLocation>
</comment>
<evidence type="ECO:0000256" key="2">
    <source>
        <dbReference type="ARBA" id="ARBA00022475"/>
    </source>
</evidence>
<keyword evidence="5 6" id="KW-0472">Membrane</keyword>
<organism evidence="7 9">
    <name type="scientific">Ruthenibacterium lactatiformans</name>
    <dbReference type="NCBI Taxonomy" id="1550024"/>
    <lineage>
        <taxon>Bacteria</taxon>
        <taxon>Bacillati</taxon>
        <taxon>Bacillota</taxon>
        <taxon>Clostridia</taxon>
        <taxon>Eubacteriales</taxon>
        <taxon>Oscillospiraceae</taxon>
        <taxon>Ruthenibacterium</taxon>
    </lineage>
</organism>
<evidence type="ECO:0000256" key="4">
    <source>
        <dbReference type="ARBA" id="ARBA00022989"/>
    </source>
</evidence>
<name>A0A0D8J3J1_9FIRM</name>
<reference evidence="8 10" key="2">
    <citation type="journal article" date="2019" name="Nat. Med.">
        <title>A library of human gut bacterial isolates paired with longitudinal multiomics data enables mechanistic microbiome research.</title>
        <authorList>
            <person name="Poyet M."/>
            <person name="Groussin M."/>
            <person name="Gibbons S.M."/>
            <person name="Avila-Pacheco J."/>
            <person name="Jiang X."/>
            <person name="Kearney S.M."/>
            <person name="Perrotta A.R."/>
            <person name="Berdy B."/>
            <person name="Zhao S."/>
            <person name="Lieberman T.D."/>
            <person name="Swanson P.K."/>
            <person name="Smith M."/>
            <person name="Roesemann S."/>
            <person name="Alexander J.E."/>
            <person name="Rich S.A."/>
            <person name="Livny J."/>
            <person name="Vlamakis H."/>
            <person name="Clish C."/>
            <person name="Bullock K."/>
            <person name="Deik A."/>
            <person name="Scott J."/>
            <person name="Pierce K.A."/>
            <person name="Xavier R.J."/>
            <person name="Alm E.J."/>
        </authorList>
    </citation>
    <scope>NUCLEOTIDE SEQUENCE [LARGE SCALE GENOMIC DNA]</scope>
    <source>
        <strain evidence="8 10">BIOML-A4</strain>
    </source>
</reference>
<evidence type="ECO:0000256" key="1">
    <source>
        <dbReference type="ARBA" id="ARBA00004651"/>
    </source>
</evidence>
<dbReference type="EMBL" id="JXXK01000002">
    <property type="protein sequence ID" value="KJF41111.1"/>
    <property type="molecule type" value="Genomic_DNA"/>
</dbReference>
<evidence type="ECO:0000256" key="5">
    <source>
        <dbReference type="ARBA" id="ARBA00023136"/>
    </source>
</evidence>
<keyword evidence="2" id="KW-1003">Cell membrane</keyword>
<proteinExistence type="predicted"/>
<dbReference type="InterPro" id="IPR051461">
    <property type="entry name" value="UPF0750_membrane"/>
</dbReference>
<evidence type="ECO:0000313" key="9">
    <source>
        <dbReference type="Proteomes" id="UP000032483"/>
    </source>
</evidence>
<comment type="caution">
    <text evidence="7">The sequence shown here is derived from an EMBL/GenBank/DDBJ whole genome shotgun (WGS) entry which is preliminary data.</text>
</comment>
<evidence type="ECO:0000313" key="7">
    <source>
        <dbReference type="EMBL" id="KJF41111.1"/>
    </source>
</evidence>
<dbReference type="Pfam" id="PF02588">
    <property type="entry name" value="YitT_membrane"/>
    <property type="match status" value="1"/>
</dbReference>
<evidence type="ECO:0000313" key="8">
    <source>
        <dbReference type="EMBL" id="MTS28597.1"/>
    </source>
</evidence>
<dbReference type="GeneID" id="42855514"/>
<dbReference type="Proteomes" id="UP000032483">
    <property type="component" value="Unassembled WGS sequence"/>
</dbReference>
<feature type="transmembrane region" description="Helical" evidence="6">
    <location>
        <begin position="107"/>
        <end position="128"/>
    </location>
</feature>
<dbReference type="RefSeq" id="WP_009326046.1">
    <property type="nucleotide sequence ID" value="NZ_CAOJUJ010000001.1"/>
</dbReference>
<gene>
    <name evidence="8" type="ORF">GMD59_15070</name>
    <name evidence="7" type="ORF">TQ39_02545</name>
</gene>
<evidence type="ECO:0000313" key="10">
    <source>
        <dbReference type="Proteomes" id="UP000472755"/>
    </source>
</evidence>
<reference evidence="7" key="1">
    <citation type="submission" date="2015-02" db="EMBL/GenBank/DDBJ databases">
        <title>A novel member of the family Ruminococcaceae isolated from human feces.</title>
        <authorList>
            <person name="Shkoporov A.N."/>
            <person name="Chaplin A.V."/>
            <person name="Motuzova O.V."/>
            <person name="Kafarskaia L.I."/>
            <person name="Khokhlova E.V."/>
            <person name="Efimov B.A."/>
        </authorList>
    </citation>
    <scope>NUCLEOTIDE SEQUENCE [LARGE SCALE GENOMIC DNA]</scope>
    <source>
        <strain evidence="7">585-1</strain>
    </source>
</reference>
<keyword evidence="3 6" id="KW-0812">Transmembrane</keyword>
<evidence type="ECO:0000256" key="3">
    <source>
        <dbReference type="ARBA" id="ARBA00022692"/>
    </source>
</evidence>
<protein>
    <submittedName>
        <fullName evidence="7">Membrane protein</fullName>
    </submittedName>
</protein>
<feature type="transmembrane region" description="Helical" evidence="6">
    <location>
        <begin position="162"/>
        <end position="190"/>
    </location>
</feature>
<dbReference type="EMBL" id="WMZU01000031">
    <property type="protein sequence ID" value="MTS28597.1"/>
    <property type="molecule type" value="Genomic_DNA"/>
</dbReference>
<dbReference type="AlphaFoldDB" id="A0A0D8J3J1"/>
<accession>A0A0D8J3J1</accession>
<dbReference type="PANTHER" id="PTHR33545">
    <property type="entry name" value="UPF0750 MEMBRANE PROTEIN YITT-RELATED"/>
    <property type="match status" value="1"/>
</dbReference>
<feature type="transmembrane region" description="Helical" evidence="6">
    <location>
        <begin position="77"/>
        <end position="95"/>
    </location>
</feature>
<dbReference type="Proteomes" id="UP000472755">
    <property type="component" value="Unassembled WGS sequence"/>
</dbReference>
<feature type="transmembrane region" description="Helical" evidence="6">
    <location>
        <begin position="46"/>
        <end position="70"/>
    </location>
</feature>
<evidence type="ECO:0000256" key="6">
    <source>
        <dbReference type="SAM" id="Phobius"/>
    </source>
</evidence>
<dbReference type="PATRIC" id="fig|1550024.3.peg.567"/>
<dbReference type="GO" id="GO:0005886">
    <property type="term" value="C:plasma membrane"/>
    <property type="evidence" value="ECO:0007669"/>
    <property type="project" value="UniProtKB-SubCell"/>
</dbReference>
<sequence length="207" mass="21841">MRPAKETLTRYAVLLLGAAILSFGLFNVHSQSGVTEGGVLGTTLLLHHWFGISPGVSEFVIDVICYALGFRFLGKAFFKYAIAASAGFACFYMLWERVGPVLPDLSGQPLIAALLGGVFVGVGVGLVVRAGGASGGDDVLALLLNKFTKLTLSKSYFMTDAIVLALSLTYIPAGRIVFSFITVTLSSFLIERIQRIGAPCAAAEQGA</sequence>
<dbReference type="PANTHER" id="PTHR33545:SF10">
    <property type="entry name" value="UPF0750 MEMBRANE PROTEIN YPJC"/>
    <property type="match status" value="1"/>
</dbReference>
<dbReference type="InterPro" id="IPR003740">
    <property type="entry name" value="YitT"/>
</dbReference>
<keyword evidence="4 6" id="KW-1133">Transmembrane helix</keyword>